<dbReference type="Gene3D" id="6.10.140.180">
    <property type="match status" value="1"/>
</dbReference>
<proteinExistence type="inferred from homology"/>
<dbReference type="Pfam" id="PF04157">
    <property type="entry name" value="EAP30"/>
    <property type="match status" value="1"/>
</dbReference>
<dbReference type="InterPro" id="IPR016689">
    <property type="entry name" value="ESCRT-2_cplx_Snf8"/>
</dbReference>
<dbReference type="Proteomes" id="UP001150238">
    <property type="component" value="Unassembled WGS sequence"/>
</dbReference>
<dbReference type="AlphaFoldDB" id="A0A9W9A7J2"/>
<comment type="caution">
    <text evidence="2">The sequence shown here is derived from an EMBL/GenBank/DDBJ whole genome shotgun (WGS) entry which is preliminary data.</text>
</comment>
<dbReference type="GO" id="GO:0000814">
    <property type="term" value="C:ESCRT II complex"/>
    <property type="evidence" value="ECO:0007669"/>
    <property type="project" value="InterPro"/>
</dbReference>
<dbReference type="EMBL" id="JANVFS010000020">
    <property type="protein sequence ID" value="KAJ4476377.1"/>
    <property type="molecule type" value="Genomic_DNA"/>
</dbReference>
<evidence type="ECO:0000313" key="3">
    <source>
        <dbReference type="Proteomes" id="UP001150238"/>
    </source>
</evidence>
<evidence type="ECO:0000313" key="2">
    <source>
        <dbReference type="EMBL" id="KAJ4476377.1"/>
    </source>
</evidence>
<name>A0A9W9A7J2_9AGAR</name>
<dbReference type="SUPFAM" id="SSF46785">
    <property type="entry name" value="Winged helix' DNA-binding domain"/>
    <property type="match status" value="1"/>
</dbReference>
<dbReference type="PANTHER" id="PTHR12806">
    <property type="entry name" value="EAP30 SUBUNIT OF ELL COMPLEX"/>
    <property type="match status" value="1"/>
</dbReference>
<dbReference type="InterPro" id="IPR040608">
    <property type="entry name" value="Snf8/Vps36"/>
</dbReference>
<dbReference type="InterPro" id="IPR036390">
    <property type="entry name" value="WH_DNA-bd_sf"/>
</dbReference>
<organism evidence="2 3">
    <name type="scientific">Lentinula lateritia</name>
    <dbReference type="NCBI Taxonomy" id="40482"/>
    <lineage>
        <taxon>Eukaryota</taxon>
        <taxon>Fungi</taxon>
        <taxon>Dikarya</taxon>
        <taxon>Basidiomycota</taxon>
        <taxon>Agaricomycotina</taxon>
        <taxon>Agaricomycetes</taxon>
        <taxon>Agaricomycetidae</taxon>
        <taxon>Agaricales</taxon>
        <taxon>Marasmiineae</taxon>
        <taxon>Omphalotaceae</taxon>
        <taxon>Lentinula</taxon>
    </lineage>
</organism>
<dbReference type="Gene3D" id="1.10.10.10">
    <property type="entry name" value="Winged helix-like DNA-binding domain superfamily/Winged helix DNA-binding domain"/>
    <property type="match status" value="2"/>
</dbReference>
<dbReference type="InterPro" id="IPR036388">
    <property type="entry name" value="WH-like_DNA-bd_sf"/>
</dbReference>
<dbReference type="PANTHER" id="PTHR12806:SF0">
    <property type="entry name" value="VACUOLAR-SORTING PROTEIN SNF8"/>
    <property type="match status" value="1"/>
</dbReference>
<protein>
    <submittedName>
        <fullName evidence="2">Uncharacterized protein</fullName>
    </submittedName>
</protein>
<dbReference type="GO" id="GO:0043328">
    <property type="term" value="P:protein transport to vacuole involved in ubiquitin-dependent protein catabolic process via the multivesicular body sorting pathway"/>
    <property type="evidence" value="ECO:0007669"/>
    <property type="project" value="TreeGrafter"/>
</dbReference>
<evidence type="ECO:0000256" key="1">
    <source>
        <dbReference type="ARBA" id="ARBA00009834"/>
    </source>
</evidence>
<sequence length="263" mass="28484">FLPLSSPTSTPSSPIHAQLTLFRTALTAFVSKHRSAILHSSSFRHKFTQLCSSIGVDPLAGPRRGGWWGEVLLMDGRSGIDWEYEFGVQIVDVCVSTRERNSGMIQVGDLCGLLNKLRVTSPSLSSPSPPLHLLFPSTPFPEFLLPNDLTLHPPPPPSSAPVLNELDSDQAMILASARGGGKRFGRVTVPELLVETGNENGWTGRRAAAALDNMALRDGMGCVGWMSRIERWRGEGVLGYECDGVGFVIGFMVGSFTVWNSCS</sequence>
<reference evidence="2" key="2">
    <citation type="journal article" date="2023" name="Proc. Natl. Acad. Sci. U.S.A.">
        <title>A global phylogenomic analysis of the shiitake genus Lentinula.</title>
        <authorList>
            <person name="Sierra-Patev S."/>
            <person name="Min B."/>
            <person name="Naranjo-Ortiz M."/>
            <person name="Looney B."/>
            <person name="Konkel Z."/>
            <person name="Slot J.C."/>
            <person name="Sakamoto Y."/>
            <person name="Steenwyk J.L."/>
            <person name="Rokas A."/>
            <person name="Carro J."/>
            <person name="Camarero S."/>
            <person name="Ferreira P."/>
            <person name="Molpeceres G."/>
            <person name="Ruiz-Duenas F.J."/>
            <person name="Serrano A."/>
            <person name="Henrissat B."/>
            <person name="Drula E."/>
            <person name="Hughes K.W."/>
            <person name="Mata J.L."/>
            <person name="Ishikawa N.K."/>
            <person name="Vargas-Isla R."/>
            <person name="Ushijima S."/>
            <person name="Smith C.A."/>
            <person name="Donoghue J."/>
            <person name="Ahrendt S."/>
            <person name="Andreopoulos W."/>
            <person name="He G."/>
            <person name="LaButti K."/>
            <person name="Lipzen A."/>
            <person name="Ng V."/>
            <person name="Riley R."/>
            <person name="Sandor L."/>
            <person name="Barry K."/>
            <person name="Martinez A.T."/>
            <person name="Xiao Y."/>
            <person name="Gibbons J.G."/>
            <person name="Terashima K."/>
            <person name="Grigoriev I.V."/>
            <person name="Hibbett D."/>
        </authorList>
    </citation>
    <scope>NUCLEOTIDE SEQUENCE</scope>
    <source>
        <strain evidence="2">Sp2 HRB7682 ss15</strain>
    </source>
</reference>
<comment type="similarity">
    <text evidence="1">Belongs to the SNF8 family.</text>
</comment>
<accession>A0A9W9A7J2</accession>
<feature type="non-terminal residue" evidence="2">
    <location>
        <position position="1"/>
    </location>
</feature>
<reference evidence="2" key="1">
    <citation type="submission" date="2022-08" db="EMBL/GenBank/DDBJ databases">
        <authorList>
            <consortium name="DOE Joint Genome Institute"/>
            <person name="Min B."/>
            <person name="Riley R."/>
            <person name="Sierra-Patev S."/>
            <person name="Naranjo-Ortiz M."/>
            <person name="Looney B."/>
            <person name="Konkel Z."/>
            <person name="Slot J.C."/>
            <person name="Sakamoto Y."/>
            <person name="Steenwyk J.L."/>
            <person name="Rokas A."/>
            <person name="Carro J."/>
            <person name="Camarero S."/>
            <person name="Ferreira P."/>
            <person name="Molpeceres G."/>
            <person name="Ruiz-Duenas F.J."/>
            <person name="Serrano A."/>
            <person name="Henrissat B."/>
            <person name="Drula E."/>
            <person name="Hughes K.W."/>
            <person name="Mata J.L."/>
            <person name="Ishikawa N.K."/>
            <person name="Vargas-Isla R."/>
            <person name="Ushijima S."/>
            <person name="Smith C.A."/>
            <person name="Ahrendt S."/>
            <person name="Andreopoulos W."/>
            <person name="He G."/>
            <person name="Labutti K."/>
            <person name="Lipzen A."/>
            <person name="Ng V."/>
            <person name="Sandor L."/>
            <person name="Barry K."/>
            <person name="Martinez A.T."/>
            <person name="Xiao Y."/>
            <person name="Gibbons J.G."/>
            <person name="Terashima K."/>
            <person name="Hibbett D.S."/>
            <person name="Grigoriev I.V."/>
        </authorList>
    </citation>
    <scope>NUCLEOTIDE SEQUENCE</scope>
    <source>
        <strain evidence="2">Sp2 HRB7682 ss15</strain>
    </source>
</reference>
<gene>
    <name evidence="2" type="ORF">C8J55DRAFT_577685</name>
</gene>